<dbReference type="NCBIfam" id="NF004226">
    <property type="entry name" value="PRK05673.1"/>
    <property type="match status" value="1"/>
</dbReference>
<dbReference type="InterPro" id="IPR004805">
    <property type="entry name" value="DnaE2/DnaE/PolC"/>
</dbReference>
<organism evidence="13 14">
    <name type="scientific">Vagococcus acidifermentans</name>
    <dbReference type="NCBI Taxonomy" id="564710"/>
    <lineage>
        <taxon>Bacteria</taxon>
        <taxon>Bacillati</taxon>
        <taxon>Bacillota</taxon>
        <taxon>Bacilli</taxon>
        <taxon>Lactobacillales</taxon>
        <taxon>Enterococcaceae</taxon>
        <taxon>Vagococcus</taxon>
    </lineage>
</organism>
<evidence type="ECO:0000256" key="2">
    <source>
        <dbReference type="ARBA" id="ARBA00009496"/>
    </source>
</evidence>
<keyword evidence="14" id="KW-1185">Reference proteome</keyword>
<dbReference type="GO" id="GO:0005737">
    <property type="term" value="C:cytoplasm"/>
    <property type="evidence" value="ECO:0007669"/>
    <property type="project" value="UniProtKB-SubCell"/>
</dbReference>
<dbReference type="GO" id="GO:0008408">
    <property type="term" value="F:3'-5' exonuclease activity"/>
    <property type="evidence" value="ECO:0007669"/>
    <property type="project" value="InterPro"/>
</dbReference>
<dbReference type="GO" id="GO:0003887">
    <property type="term" value="F:DNA-directed DNA polymerase activity"/>
    <property type="evidence" value="ECO:0007669"/>
    <property type="project" value="UniProtKB-KW"/>
</dbReference>
<comment type="catalytic activity">
    <reaction evidence="11">
        <text>DNA(n) + a 2'-deoxyribonucleoside 5'-triphosphate = DNA(n+1) + diphosphate</text>
        <dbReference type="Rhea" id="RHEA:22508"/>
        <dbReference type="Rhea" id="RHEA-COMP:17339"/>
        <dbReference type="Rhea" id="RHEA-COMP:17340"/>
        <dbReference type="ChEBI" id="CHEBI:33019"/>
        <dbReference type="ChEBI" id="CHEBI:61560"/>
        <dbReference type="ChEBI" id="CHEBI:173112"/>
        <dbReference type="EC" id="2.7.7.7"/>
    </reaction>
</comment>
<comment type="function">
    <text evidence="9">DNA polymerase III is a complex, multichain enzyme responsible for most of the replicative synthesis in bacteria. This DNA polymerase also exhibits 3' to 5' exonuclease activity. The alpha chain is the DNA polymerase.</text>
</comment>
<dbReference type="PANTHER" id="PTHR32294">
    <property type="entry name" value="DNA POLYMERASE III SUBUNIT ALPHA"/>
    <property type="match status" value="1"/>
</dbReference>
<evidence type="ECO:0000256" key="5">
    <source>
        <dbReference type="ARBA" id="ARBA00022679"/>
    </source>
</evidence>
<dbReference type="InterPro" id="IPR012340">
    <property type="entry name" value="NA-bd_OB-fold"/>
</dbReference>
<dbReference type="AlphaFoldDB" id="A0A430APM4"/>
<sequence length="1110" mass="125776">MGIGQLQMLTAYSLLASTNRIDELVAKSKAYGYEAIAITDINAMHGAVEFYRACRKEDIRPILGLTLEYQSAHVSDEVFRIILLAENVHGYHQLMKISTAKMEQSPSDTFQLRDIADFLEDVIVIVPQHRSELGAAAAGGYQDKLPDLLAEWEELFADVPVYGGVAVHRDEDAAREQWVDFCDSRHIPLAAVQDVRYLYPSDDFSVKVLSHIQQGTQLSLDMTDQTGPYYLPTADEMAAKFKRAGLDRALDNLEQIVAACQVELPLHQKLLPEFPVPEGETAHSYLRRLCETNLPLRIADAGADYHERLDMELSVIHDMGYDDYFLIVWDVMAYAHSRQIVTACRGSAAGSLVSYVLSITDVDPIQYGLLFERFLNKERYTMPDIDMDIPDNRRDELLQYVNRKYGHHHVAQIATFGTLAAKMALRDVTRVFGLSQSEANQWSNAVPNVLKITLQEAVRSSRKLQQLVETSDRNRLLFDTACAIEGLPRHVSTHAAGVVISDRDLTQLIPLQEGANGIPLTQFAMGDVEAIGLLKMDFLGLRNLSIIGDTLTSIEKRHGKRIDIKQIPLDDEQTLALFRRGDTVGVFQFESAGIKNVLRKLQPTSIEDIASVNALYRPGPMENIDLFIKRKHGKAPISYPHENLKSILDVTYGIIVYQEQIMQVASKMAGFTLGQADILRRAISKKEKDVLDRERQHFVEGSLQQGYSEAVANQVYDYIERFANYGFNRSHAVVYSVIAYQMAYLKVHYPSSFFASLLHSVRHNLPKIKEYIAEAKRFGVTVDAPDINKSDYSFYLNQNSILFGFSSLKGMRRDFIQNILAVRREGGRYKSLDNFLLRIDRKWLKEDNILPLIHVGAFDSLHSNRKQLVMELDGLIRNIQYSGGSMDLLDMLTLKKEPVADYSMEEKLKQEEHYLGTYLSGHPVDEYKFLRLPLGIQSINQIVEGQQAALLLYVKNVRKIRTKKGESMAFVEGDDDTGDLSVTVFPKLFRQIGMQVEMEQVYVVTGKVERSRYNQNIQLIAETCRPAASFEDKVARTKCYLKIEETNDTPTALRQLKDILMQHGGNIPVILFYEKNNTSAVLDEKFWVNDSAELKSELGQLLHESHVVFK</sequence>
<dbReference type="EMBL" id="NGKC01000015">
    <property type="protein sequence ID" value="RSU09933.1"/>
    <property type="molecule type" value="Genomic_DNA"/>
</dbReference>
<dbReference type="Pfam" id="PF01336">
    <property type="entry name" value="tRNA_anti-codon"/>
    <property type="match status" value="1"/>
</dbReference>
<evidence type="ECO:0000256" key="7">
    <source>
        <dbReference type="ARBA" id="ARBA00022705"/>
    </source>
</evidence>
<dbReference type="Gene3D" id="1.10.150.870">
    <property type="match status" value="1"/>
</dbReference>
<dbReference type="GO" id="GO:0003676">
    <property type="term" value="F:nucleic acid binding"/>
    <property type="evidence" value="ECO:0007669"/>
    <property type="project" value="InterPro"/>
</dbReference>
<dbReference type="Pfam" id="PF02811">
    <property type="entry name" value="PHP"/>
    <property type="match status" value="1"/>
</dbReference>
<dbReference type="InterPro" id="IPR004365">
    <property type="entry name" value="NA-bd_OB_tRNA"/>
</dbReference>
<dbReference type="NCBIfam" id="TIGR00594">
    <property type="entry name" value="polc"/>
    <property type="match status" value="1"/>
</dbReference>
<keyword evidence="8" id="KW-0239">DNA-directed DNA polymerase</keyword>
<keyword evidence="5" id="KW-0808">Transferase</keyword>
<dbReference type="Pfam" id="PF17657">
    <property type="entry name" value="DNA_pol3_finger"/>
    <property type="match status" value="1"/>
</dbReference>
<dbReference type="SMART" id="SM00481">
    <property type="entry name" value="POLIIIAc"/>
    <property type="match status" value="1"/>
</dbReference>
<evidence type="ECO:0000259" key="12">
    <source>
        <dbReference type="SMART" id="SM00481"/>
    </source>
</evidence>
<reference evidence="13 14" key="1">
    <citation type="submission" date="2017-05" db="EMBL/GenBank/DDBJ databases">
        <title>Vagococcus spp. assemblies.</title>
        <authorList>
            <person name="Gulvik C.A."/>
        </authorList>
    </citation>
    <scope>NUCLEOTIDE SEQUENCE [LARGE SCALE GENOMIC DNA]</scope>
    <source>
        <strain evidence="13 14">LMG 24798</strain>
    </source>
</reference>
<dbReference type="InterPro" id="IPR004013">
    <property type="entry name" value="PHP_dom"/>
</dbReference>
<evidence type="ECO:0000256" key="1">
    <source>
        <dbReference type="ARBA" id="ARBA00004496"/>
    </source>
</evidence>
<dbReference type="SUPFAM" id="SSF89550">
    <property type="entry name" value="PHP domain-like"/>
    <property type="match status" value="1"/>
</dbReference>
<evidence type="ECO:0000256" key="10">
    <source>
        <dbReference type="ARBA" id="ARBA00026073"/>
    </source>
</evidence>
<evidence type="ECO:0000256" key="11">
    <source>
        <dbReference type="ARBA" id="ARBA00049244"/>
    </source>
</evidence>
<comment type="subcellular location">
    <subcellularLocation>
        <location evidence="1">Cytoplasm</location>
    </subcellularLocation>
</comment>
<proteinExistence type="inferred from homology"/>
<dbReference type="InterPro" id="IPR029460">
    <property type="entry name" value="DNAPol_HHH"/>
</dbReference>
<dbReference type="InterPro" id="IPR003141">
    <property type="entry name" value="Pol/His_phosphatase_N"/>
</dbReference>
<dbReference type="Gene3D" id="3.20.20.140">
    <property type="entry name" value="Metal-dependent hydrolases"/>
    <property type="match status" value="1"/>
</dbReference>
<dbReference type="Pfam" id="PF14579">
    <property type="entry name" value="HHH_6"/>
    <property type="match status" value="1"/>
</dbReference>
<dbReference type="GO" id="GO:0006260">
    <property type="term" value="P:DNA replication"/>
    <property type="evidence" value="ECO:0007669"/>
    <property type="project" value="UniProtKB-KW"/>
</dbReference>
<accession>A0A430APM4</accession>
<dbReference type="PANTHER" id="PTHR32294:SF0">
    <property type="entry name" value="DNA POLYMERASE III SUBUNIT ALPHA"/>
    <property type="match status" value="1"/>
</dbReference>
<evidence type="ECO:0000256" key="4">
    <source>
        <dbReference type="ARBA" id="ARBA00019114"/>
    </source>
</evidence>
<gene>
    <name evidence="13" type="ORF">CBF27_11585</name>
</gene>
<name>A0A430APM4_9ENTE</name>
<evidence type="ECO:0000256" key="9">
    <source>
        <dbReference type="ARBA" id="ARBA00025611"/>
    </source>
</evidence>
<dbReference type="Proteomes" id="UP000286773">
    <property type="component" value="Unassembled WGS sequence"/>
</dbReference>
<dbReference type="Gene3D" id="1.10.10.1600">
    <property type="entry name" value="Bacterial DNA polymerase III alpha subunit, thumb domain"/>
    <property type="match status" value="1"/>
</dbReference>
<dbReference type="EC" id="2.7.7.7" evidence="3"/>
<feature type="domain" description="Polymerase/histidinol phosphatase N-terminal" evidence="12">
    <location>
        <begin position="4"/>
        <end position="71"/>
    </location>
</feature>
<dbReference type="Gene3D" id="2.40.50.140">
    <property type="entry name" value="Nucleic acid-binding proteins"/>
    <property type="match status" value="1"/>
</dbReference>
<dbReference type="InterPro" id="IPR011708">
    <property type="entry name" value="DNA_pol3_alpha_NTPase_dom"/>
</dbReference>
<keyword evidence="6" id="KW-0548">Nucleotidyltransferase</keyword>
<evidence type="ECO:0000313" key="13">
    <source>
        <dbReference type="EMBL" id="RSU09933.1"/>
    </source>
</evidence>
<protein>
    <recommendedName>
        <fullName evidence="4">DNA polymerase III subunit alpha</fullName>
        <ecNumber evidence="3">2.7.7.7</ecNumber>
    </recommendedName>
</protein>
<dbReference type="InterPro" id="IPR016195">
    <property type="entry name" value="Pol/histidinol_Pase-like"/>
</dbReference>
<dbReference type="OrthoDB" id="9803237at2"/>
<dbReference type="InterPro" id="IPR040982">
    <property type="entry name" value="DNA_pol3_finger"/>
</dbReference>
<comment type="similarity">
    <text evidence="2">Belongs to the DNA polymerase type-C family. DnaE subfamily.</text>
</comment>
<dbReference type="Pfam" id="PF07733">
    <property type="entry name" value="DNA_pol3_alpha"/>
    <property type="match status" value="1"/>
</dbReference>
<dbReference type="RefSeq" id="WP_126814495.1">
    <property type="nucleotide sequence ID" value="NZ_NGKC01000015.1"/>
</dbReference>
<evidence type="ECO:0000256" key="8">
    <source>
        <dbReference type="ARBA" id="ARBA00022932"/>
    </source>
</evidence>
<evidence type="ECO:0000313" key="14">
    <source>
        <dbReference type="Proteomes" id="UP000286773"/>
    </source>
</evidence>
<comment type="caution">
    <text evidence="13">The sequence shown here is derived from an EMBL/GenBank/DDBJ whole genome shotgun (WGS) entry which is preliminary data.</text>
</comment>
<keyword evidence="7" id="KW-0235">DNA replication</keyword>
<evidence type="ECO:0000256" key="6">
    <source>
        <dbReference type="ARBA" id="ARBA00022695"/>
    </source>
</evidence>
<dbReference type="InterPro" id="IPR041931">
    <property type="entry name" value="DNA_pol3_alpha_thumb_dom"/>
</dbReference>
<comment type="subunit">
    <text evidence="10">DNA polymerase III contains a core (composed of alpha, epsilon and theta chains) that associates with a tau subunit. This core dimerizes to form the POLIII' complex. PolIII' associates with the gamma complex (composed of gamma, delta, delta', psi and chi chains) and with the beta chain to form the complete DNA polymerase III complex.</text>
</comment>
<dbReference type="CDD" id="cd04485">
    <property type="entry name" value="DnaE_OBF"/>
    <property type="match status" value="1"/>
</dbReference>
<evidence type="ECO:0000256" key="3">
    <source>
        <dbReference type="ARBA" id="ARBA00012417"/>
    </source>
</evidence>